<sequence>MPPCPGIRDPESFTPASRLITDSTRSPKKDPKKFRNPKAITLSRDLGQQRILNSTIEVPMQLANPKTAPSNVFLGLILVSGVRPNALPPRKAYVSAAIMLPTVSKVATSPTVQ</sequence>
<protein>
    <submittedName>
        <fullName evidence="2">Uncharacterized protein</fullName>
    </submittedName>
</protein>
<dbReference type="AlphaFoldDB" id="A0A7C9ATR0"/>
<accession>A0A7C9ATR0</accession>
<reference evidence="2" key="2">
    <citation type="submission" date="2020-07" db="EMBL/GenBank/DDBJ databases">
        <authorList>
            <person name="Vera ALvarez R."/>
            <person name="Arias-Moreno D.M."/>
            <person name="Jimenez-Jacinto V."/>
            <person name="Jimenez-Bremont J.F."/>
            <person name="Swaminathan K."/>
            <person name="Moose S.P."/>
            <person name="Guerrero-Gonzalez M.L."/>
            <person name="Marino-Ramirez L."/>
            <person name="Landsman D."/>
            <person name="Rodriguez-Kessler M."/>
            <person name="Delgado-Sanchez P."/>
        </authorList>
    </citation>
    <scope>NUCLEOTIDE SEQUENCE</scope>
    <source>
        <tissue evidence="2">Cladode</tissue>
    </source>
</reference>
<proteinExistence type="predicted"/>
<name>A0A7C9ATR0_OPUST</name>
<dbReference type="EMBL" id="GISG01263794">
    <property type="protein sequence ID" value="MBA4674631.1"/>
    <property type="molecule type" value="Transcribed_RNA"/>
</dbReference>
<reference evidence="2" key="1">
    <citation type="journal article" date="2013" name="J. Plant Res.">
        <title>Effect of fungi and light on seed germination of three Opuntia species from semiarid lands of central Mexico.</title>
        <authorList>
            <person name="Delgado-Sanchez P."/>
            <person name="Jimenez-Bremont J.F."/>
            <person name="Guerrero-Gonzalez Mde L."/>
            <person name="Flores J."/>
        </authorList>
    </citation>
    <scope>NUCLEOTIDE SEQUENCE</scope>
    <source>
        <tissue evidence="2">Cladode</tissue>
    </source>
</reference>
<organism evidence="2">
    <name type="scientific">Opuntia streptacantha</name>
    <name type="common">Prickly pear cactus</name>
    <name type="synonym">Opuntia cardona</name>
    <dbReference type="NCBI Taxonomy" id="393608"/>
    <lineage>
        <taxon>Eukaryota</taxon>
        <taxon>Viridiplantae</taxon>
        <taxon>Streptophyta</taxon>
        <taxon>Embryophyta</taxon>
        <taxon>Tracheophyta</taxon>
        <taxon>Spermatophyta</taxon>
        <taxon>Magnoliopsida</taxon>
        <taxon>eudicotyledons</taxon>
        <taxon>Gunneridae</taxon>
        <taxon>Pentapetalae</taxon>
        <taxon>Caryophyllales</taxon>
        <taxon>Cactineae</taxon>
        <taxon>Cactaceae</taxon>
        <taxon>Opuntioideae</taxon>
        <taxon>Opuntia</taxon>
    </lineage>
</organism>
<evidence type="ECO:0000256" key="1">
    <source>
        <dbReference type="SAM" id="MobiDB-lite"/>
    </source>
</evidence>
<feature type="region of interest" description="Disordered" evidence="1">
    <location>
        <begin position="1"/>
        <end position="41"/>
    </location>
</feature>
<evidence type="ECO:0000313" key="2">
    <source>
        <dbReference type="EMBL" id="MBA4674631.1"/>
    </source>
</evidence>